<dbReference type="AlphaFoldDB" id="A0AA36HXN3"/>
<proteinExistence type="predicted"/>
<feature type="signal peptide" evidence="1">
    <location>
        <begin position="1"/>
        <end position="16"/>
    </location>
</feature>
<protein>
    <submittedName>
        <fullName evidence="2">Uncharacterized protein</fullName>
    </submittedName>
</protein>
<name>A0AA36HXN3_9DINO</name>
<dbReference type="PROSITE" id="PS51257">
    <property type="entry name" value="PROKAR_LIPOPROTEIN"/>
    <property type="match status" value="1"/>
</dbReference>
<reference evidence="2" key="1">
    <citation type="submission" date="2023-08" db="EMBL/GenBank/DDBJ databases">
        <authorList>
            <person name="Chen Y."/>
            <person name="Shah S."/>
            <person name="Dougan E. K."/>
            <person name="Thang M."/>
            <person name="Chan C."/>
        </authorList>
    </citation>
    <scope>NUCLEOTIDE SEQUENCE</scope>
</reference>
<accession>A0AA36HXN3</accession>
<keyword evidence="3" id="KW-1185">Reference proteome</keyword>
<dbReference type="Proteomes" id="UP001178507">
    <property type="component" value="Unassembled WGS sequence"/>
</dbReference>
<evidence type="ECO:0000256" key="1">
    <source>
        <dbReference type="SAM" id="SignalP"/>
    </source>
</evidence>
<comment type="caution">
    <text evidence="2">The sequence shown here is derived from an EMBL/GenBank/DDBJ whole genome shotgun (WGS) entry which is preliminary data.</text>
</comment>
<gene>
    <name evidence="2" type="ORF">EVOR1521_LOCUS6111</name>
</gene>
<sequence>MVRALVFMVQVCLCFGQSCWNGFPDGRVFTPGMLVLPMGQDECTTTTTGTMTATTSTSSTATVSVTSVTTTSMTATATTTTSITDTTVTSTSVTATTITTTATTVTATTVTTTSITATTVTSTSVTATSVTTTATTITATTVTTTSITATTVTTTSVTATTTVTTSTSVTATTATTTSVTATTVTTTSATVTTTTLTTTSLTTTSLTTTSLTATTITTTATTQTTTATTKTETMTSSTITASMTSTATTTTTLILGCSTPFQVNGTGEEFQQIDRAASSSCDGLSESSFCNLAIGAGDASSLSGCLVAGQYEWFCPKNLVTTDLYAAQPYIQCRACSGSYVDTDDKLGDFSGMLTFGPNMKNGSVDETMVDFYVAFAADDCGHLHRSSPLAIVLKSLPNSECCEHSKYSVELNLTNFSFTQLVVVPGAVNAGVPSFLDDGLVIPLIDLTTTTTSTVTATTTVTMTQTTTSTIIVDDAALSGSSKMELGAFLGAAVLLSLMA</sequence>
<keyword evidence="1" id="KW-0732">Signal</keyword>
<evidence type="ECO:0000313" key="2">
    <source>
        <dbReference type="EMBL" id="CAJ1377270.1"/>
    </source>
</evidence>
<organism evidence="2 3">
    <name type="scientific">Effrenium voratum</name>
    <dbReference type="NCBI Taxonomy" id="2562239"/>
    <lineage>
        <taxon>Eukaryota</taxon>
        <taxon>Sar</taxon>
        <taxon>Alveolata</taxon>
        <taxon>Dinophyceae</taxon>
        <taxon>Suessiales</taxon>
        <taxon>Symbiodiniaceae</taxon>
        <taxon>Effrenium</taxon>
    </lineage>
</organism>
<feature type="chain" id="PRO_5041372153" evidence="1">
    <location>
        <begin position="17"/>
        <end position="501"/>
    </location>
</feature>
<dbReference type="EMBL" id="CAUJNA010000451">
    <property type="protein sequence ID" value="CAJ1377270.1"/>
    <property type="molecule type" value="Genomic_DNA"/>
</dbReference>
<evidence type="ECO:0000313" key="3">
    <source>
        <dbReference type="Proteomes" id="UP001178507"/>
    </source>
</evidence>